<dbReference type="Pfam" id="PF00335">
    <property type="entry name" value="Tetraspanin"/>
    <property type="match status" value="1"/>
</dbReference>
<keyword evidence="6" id="KW-1015">Disulfide bond</keyword>
<feature type="transmembrane region" description="Helical" evidence="7">
    <location>
        <begin position="107"/>
        <end position="128"/>
    </location>
</feature>
<evidence type="ECO:0000256" key="6">
    <source>
        <dbReference type="PIRSR" id="PIRSR002419-1"/>
    </source>
</evidence>
<keyword evidence="3 7" id="KW-0812">Transmembrane</keyword>
<evidence type="ECO:0000256" key="4">
    <source>
        <dbReference type="ARBA" id="ARBA00022989"/>
    </source>
</evidence>
<dbReference type="InterPro" id="IPR018499">
    <property type="entry name" value="Tetraspanin/Peripherin"/>
</dbReference>
<feature type="transmembrane region" description="Helical" evidence="7">
    <location>
        <begin position="72"/>
        <end position="95"/>
    </location>
</feature>
<evidence type="ECO:0000313" key="9">
    <source>
        <dbReference type="Proteomes" id="UP000596742"/>
    </source>
</evidence>
<gene>
    <name evidence="8" type="ORF">MGAL_10B046251</name>
</gene>
<dbReference type="PRINTS" id="PR00259">
    <property type="entry name" value="TMFOUR"/>
</dbReference>
<dbReference type="GO" id="GO:0005886">
    <property type="term" value="C:plasma membrane"/>
    <property type="evidence" value="ECO:0007669"/>
    <property type="project" value="TreeGrafter"/>
</dbReference>
<evidence type="ECO:0000256" key="3">
    <source>
        <dbReference type="ARBA" id="ARBA00022692"/>
    </source>
</evidence>
<dbReference type="InterPro" id="IPR008952">
    <property type="entry name" value="Tetraspanin_EC2_sf"/>
</dbReference>
<name>A0A8B6CIQ3_MYTGA</name>
<dbReference type="InterPro" id="IPR000301">
    <property type="entry name" value="Tetraspanin_animals"/>
</dbReference>
<feature type="transmembrane region" description="Helical" evidence="7">
    <location>
        <begin position="37"/>
        <end position="60"/>
    </location>
</feature>
<dbReference type="OrthoDB" id="10051815at2759"/>
<dbReference type="AlphaFoldDB" id="A0A8B6CIQ3"/>
<evidence type="ECO:0000256" key="7">
    <source>
        <dbReference type="RuleBase" id="RU361218"/>
    </source>
</evidence>
<dbReference type="CDD" id="cd03127">
    <property type="entry name" value="tetraspanin_LEL"/>
    <property type="match status" value="1"/>
</dbReference>
<organism evidence="8 9">
    <name type="scientific">Mytilus galloprovincialis</name>
    <name type="common">Mediterranean mussel</name>
    <dbReference type="NCBI Taxonomy" id="29158"/>
    <lineage>
        <taxon>Eukaryota</taxon>
        <taxon>Metazoa</taxon>
        <taxon>Spiralia</taxon>
        <taxon>Lophotrochozoa</taxon>
        <taxon>Mollusca</taxon>
        <taxon>Bivalvia</taxon>
        <taxon>Autobranchia</taxon>
        <taxon>Pteriomorphia</taxon>
        <taxon>Mytilida</taxon>
        <taxon>Mytiloidea</taxon>
        <taxon>Mytilidae</taxon>
        <taxon>Mytilinae</taxon>
        <taxon>Mytilus</taxon>
    </lineage>
</organism>
<dbReference type="PIRSF" id="PIRSF002419">
    <property type="entry name" value="Tetraspanin"/>
    <property type="match status" value="1"/>
</dbReference>
<evidence type="ECO:0000313" key="8">
    <source>
        <dbReference type="EMBL" id="VDI05929.1"/>
    </source>
</evidence>
<evidence type="ECO:0000256" key="5">
    <source>
        <dbReference type="ARBA" id="ARBA00023136"/>
    </source>
</evidence>
<feature type="transmembrane region" description="Helical" evidence="7">
    <location>
        <begin position="248"/>
        <end position="271"/>
    </location>
</feature>
<comment type="similarity">
    <text evidence="2 7">Belongs to the tetraspanin (TM4SF) family.</text>
</comment>
<protein>
    <recommendedName>
        <fullName evidence="7">Tetraspanin</fullName>
    </recommendedName>
</protein>
<comment type="caution">
    <text evidence="8">The sequence shown here is derived from an EMBL/GenBank/DDBJ whole genome shotgun (WGS) entry which is preliminary data.</text>
</comment>
<evidence type="ECO:0000256" key="1">
    <source>
        <dbReference type="ARBA" id="ARBA00004141"/>
    </source>
</evidence>
<keyword evidence="9" id="KW-1185">Reference proteome</keyword>
<accession>A0A8B6CIQ3</accession>
<keyword evidence="5 7" id="KW-0472">Membrane</keyword>
<sequence length="293" mass="32803">MADHTTRSQGKHRYKTIKSKRQPLCARTSYSCHKLCLFLYTLCYLVIGLALLGIGIYVEVERREYTGLEKSLSLPVAILIFIGLFISINGLCGLVGTVEENISLLKLFLVLSVATFLAQIATAILIYVNGIEISDLISSKLALVLNDFNRNPDLRSTMDSVQNKYSCCGISSWHDYVEYADACRERCPYGNTCNNQCIFPKSCCSMPNVPQSAINCTSNKVSEVPPSMTIKNGCFYAFVDWLSDRMDLIGATTLGLALPQVAGIIWAYLVLRKIREYQCWYTVELASDYENKL</sequence>
<dbReference type="PANTHER" id="PTHR19282">
    <property type="entry name" value="TETRASPANIN"/>
    <property type="match status" value="1"/>
</dbReference>
<dbReference type="Proteomes" id="UP000596742">
    <property type="component" value="Unassembled WGS sequence"/>
</dbReference>
<feature type="disulfide bond" evidence="6">
    <location>
        <begin position="168"/>
        <end position="187"/>
    </location>
</feature>
<dbReference type="EMBL" id="UYJE01001869">
    <property type="protein sequence ID" value="VDI05929.1"/>
    <property type="molecule type" value="Genomic_DNA"/>
</dbReference>
<reference evidence="8" key="1">
    <citation type="submission" date="2018-11" db="EMBL/GenBank/DDBJ databases">
        <authorList>
            <person name="Alioto T."/>
            <person name="Alioto T."/>
        </authorList>
    </citation>
    <scope>NUCLEOTIDE SEQUENCE</scope>
</reference>
<dbReference type="Gene3D" id="1.10.1450.10">
    <property type="entry name" value="Tetraspanin"/>
    <property type="match status" value="1"/>
</dbReference>
<dbReference type="PANTHER" id="PTHR19282:SF515">
    <property type="entry name" value="TETRASPANIN"/>
    <property type="match status" value="1"/>
</dbReference>
<comment type="subcellular location">
    <subcellularLocation>
        <location evidence="1 7">Membrane</location>
        <topology evidence="1 7">Multi-pass membrane protein</topology>
    </subcellularLocation>
</comment>
<proteinExistence type="inferred from homology"/>
<keyword evidence="4 7" id="KW-1133">Transmembrane helix</keyword>
<dbReference type="SUPFAM" id="SSF48652">
    <property type="entry name" value="Tetraspanin"/>
    <property type="match status" value="1"/>
</dbReference>
<evidence type="ECO:0000256" key="2">
    <source>
        <dbReference type="ARBA" id="ARBA00006840"/>
    </source>
</evidence>